<dbReference type="InterPro" id="IPR005509">
    <property type="entry name" value="AfsA_hotdog_dom"/>
</dbReference>
<evidence type="ECO:0000313" key="4">
    <source>
        <dbReference type="Proteomes" id="UP000322927"/>
    </source>
</evidence>
<dbReference type="GO" id="GO:0016740">
    <property type="term" value="F:transferase activity"/>
    <property type="evidence" value="ECO:0007669"/>
    <property type="project" value="InterPro"/>
</dbReference>
<feature type="compositionally biased region" description="Polar residues" evidence="1">
    <location>
        <begin position="394"/>
        <end position="403"/>
    </location>
</feature>
<feature type="region of interest" description="Disordered" evidence="1">
    <location>
        <begin position="367"/>
        <end position="403"/>
    </location>
</feature>
<feature type="compositionally biased region" description="Polar residues" evidence="1">
    <location>
        <begin position="47"/>
        <end position="65"/>
    </location>
</feature>
<accession>A0A5P2BR08</accession>
<dbReference type="OrthoDB" id="7838374at2"/>
<gene>
    <name evidence="3" type="ORF">DEJ48_00765</name>
</gene>
<evidence type="ECO:0000259" key="2">
    <source>
        <dbReference type="Pfam" id="PF03756"/>
    </source>
</evidence>
<dbReference type="EMBL" id="CP029192">
    <property type="protein sequence ID" value="QES32148.1"/>
    <property type="molecule type" value="Genomic_DNA"/>
</dbReference>
<feature type="compositionally biased region" description="Low complexity" evidence="1">
    <location>
        <begin position="86"/>
        <end position="105"/>
    </location>
</feature>
<sequence length="403" mass="43288">MISSLVLSKDAQGARVASTSTSTTTDDTRGDATASTAASTTTGDTAPVTTQNPTHGSTADSSTAVGTADGATDHSVGTTDRPSTDGPATPARAPRAGSAKAATAPPRLTTTVPAEYVHRAALAEVFLTGCEKTGPETYVLTGQWPRAHTFFTTLDGRHDHLQACETLRQTGIYLAHAEHGIPLGHHFVMQDMTVTTHPEHLTIGSTPTNLTLHTTLSRPTRSPQFTIAFTITNPQDQTLATGHGHFTCISPAVYRRMRSAGNPDNATDPTTHTLKALVHTPTNQDPYVFGRVDSRDLVLAPTHQPRTYLLNAHPEHPVLFDHDGDHLPGMVLIEAARQATHPHPPTTQLTHTHTTFHHYVELTTPTTVVTTPPTHTHNTTTHTVTSHQNDRPTHTTTLIHTRL</sequence>
<organism evidence="3 4">
    <name type="scientific">Streptomyces venezuelae</name>
    <dbReference type="NCBI Taxonomy" id="54571"/>
    <lineage>
        <taxon>Bacteria</taxon>
        <taxon>Bacillati</taxon>
        <taxon>Actinomycetota</taxon>
        <taxon>Actinomycetes</taxon>
        <taxon>Kitasatosporales</taxon>
        <taxon>Streptomycetaceae</taxon>
        <taxon>Streptomyces</taxon>
    </lineage>
</organism>
<evidence type="ECO:0000256" key="1">
    <source>
        <dbReference type="SAM" id="MobiDB-lite"/>
    </source>
</evidence>
<feature type="domain" description="A-factor biosynthesis hotdog" evidence="2">
    <location>
        <begin position="116"/>
        <end position="248"/>
    </location>
</feature>
<dbReference type="Pfam" id="PF03756">
    <property type="entry name" value="AfsA"/>
    <property type="match status" value="2"/>
</dbReference>
<dbReference type="AlphaFoldDB" id="A0A5P2BR08"/>
<dbReference type="NCBIfam" id="NF041195">
    <property type="entry name" value="ScbA_BarX_GamBu"/>
    <property type="match status" value="1"/>
</dbReference>
<dbReference type="Proteomes" id="UP000322927">
    <property type="component" value="Chromosome"/>
</dbReference>
<feature type="compositionally biased region" description="Low complexity" evidence="1">
    <location>
        <begin position="17"/>
        <end position="46"/>
    </location>
</feature>
<feature type="region of interest" description="Disordered" evidence="1">
    <location>
        <begin position="1"/>
        <end position="105"/>
    </location>
</feature>
<proteinExistence type="predicted"/>
<protein>
    <submittedName>
        <fullName evidence="3">Transcriptional regulator</fullName>
    </submittedName>
</protein>
<name>A0A5P2BR08_STRVZ</name>
<reference evidence="3 4" key="1">
    <citation type="submission" date="2018-05" db="EMBL/GenBank/DDBJ databases">
        <title>Streptomyces venezuelae.</title>
        <authorList>
            <person name="Kim W."/>
            <person name="Lee N."/>
            <person name="Cho B.-K."/>
        </authorList>
    </citation>
    <scope>NUCLEOTIDE SEQUENCE [LARGE SCALE GENOMIC DNA]</scope>
    <source>
        <strain evidence="3 4">ATCC 14584</strain>
    </source>
</reference>
<dbReference type="InterPro" id="IPR047757">
    <property type="entry name" value="AfsA-like"/>
</dbReference>
<feature type="domain" description="A-factor biosynthesis hotdog" evidence="2">
    <location>
        <begin position="293"/>
        <end position="398"/>
    </location>
</feature>
<evidence type="ECO:0000313" key="3">
    <source>
        <dbReference type="EMBL" id="QES32148.1"/>
    </source>
</evidence>
<feature type="compositionally biased region" description="Low complexity" evidence="1">
    <location>
        <begin position="367"/>
        <end position="385"/>
    </location>
</feature>
<dbReference type="RefSeq" id="WP_150213495.1">
    <property type="nucleotide sequence ID" value="NZ_CP029192.1"/>
</dbReference>